<dbReference type="PRINTS" id="PR00111">
    <property type="entry name" value="ABHYDROLASE"/>
</dbReference>
<keyword evidence="1" id="KW-0732">Signal</keyword>
<dbReference type="PANTHER" id="PTHR37017">
    <property type="entry name" value="AB HYDROLASE-1 DOMAIN-CONTAINING PROTEIN-RELATED"/>
    <property type="match status" value="1"/>
</dbReference>
<evidence type="ECO:0000256" key="1">
    <source>
        <dbReference type="SAM" id="SignalP"/>
    </source>
</evidence>
<feature type="chain" id="PRO_5047157211" evidence="1">
    <location>
        <begin position="35"/>
        <end position="288"/>
    </location>
</feature>
<dbReference type="InterPro" id="IPR052897">
    <property type="entry name" value="Sec-Metab_Biosynth_Hydrolase"/>
</dbReference>
<dbReference type="Gene3D" id="3.40.50.1820">
    <property type="entry name" value="alpha/beta hydrolase"/>
    <property type="match status" value="1"/>
</dbReference>
<keyword evidence="3" id="KW-0378">Hydrolase</keyword>
<evidence type="ECO:0000259" key="2">
    <source>
        <dbReference type="Pfam" id="PF12697"/>
    </source>
</evidence>
<dbReference type="InterPro" id="IPR000073">
    <property type="entry name" value="AB_hydrolase_1"/>
</dbReference>
<dbReference type="InterPro" id="IPR029058">
    <property type="entry name" value="AB_hydrolase_fold"/>
</dbReference>
<dbReference type="Pfam" id="PF12697">
    <property type="entry name" value="Abhydrolase_6"/>
    <property type="match status" value="1"/>
</dbReference>
<dbReference type="Proteomes" id="UP001447857">
    <property type="component" value="Chromosome"/>
</dbReference>
<reference evidence="3 4" key="1">
    <citation type="submission" date="2024-02" db="EMBL/GenBank/DDBJ databases">
        <title>complete genome of Flavobacterium ginsenosidimutans Str. YTB16.</title>
        <authorList>
            <person name="Wang Q."/>
        </authorList>
    </citation>
    <scope>NUCLEOTIDE SEQUENCE [LARGE SCALE GENOMIC DNA]</scope>
    <source>
        <strain evidence="3 4">YTB16</strain>
    </source>
</reference>
<dbReference type="PANTHER" id="PTHR37017:SF11">
    <property type="entry name" value="ESTERASE_LIPASE_THIOESTERASE DOMAIN-CONTAINING PROTEIN"/>
    <property type="match status" value="1"/>
</dbReference>
<feature type="signal peptide" evidence="1">
    <location>
        <begin position="1"/>
        <end position="34"/>
    </location>
</feature>
<dbReference type="RefSeq" id="WP_338839125.1">
    <property type="nucleotide sequence ID" value="NZ_CP147988.1"/>
</dbReference>
<sequence length="288" mass="31639">MKILKTMKKSKMNSQPLKTISKLFLLLFTTISSASCTNDDNANIKKSPVVLVHGAWQASYVWDQTEKDLKAAGYNITVVKLPGHGDDTTPAYQVSFQAYVDEVKKAVNAYNEPVILIGHSLGGAVITKTAAEVPQKIKKLIYIAGFIPQSGKSVLDYSQMDTASLLPPSLKLSDDQTLAGIVNPEVNLPKIFAQDATDAQKQFLVSKYKAEPTIPLGTPLTYKTEDYNLGGKKYYIFTTADNTITYNFQQKMAKEAGITNTYTINSGHSPFISKSAELTKLIKEIITK</sequence>
<proteinExistence type="predicted"/>
<feature type="domain" description="AB hydrolase-1" evidence="2">
    <location>
        <begin position="49"/>
        <end position="277"/>
    </location>
</feature>
<accession>A0ABZ2Q1P2</accession>
<dbReference type="SUPFAM" id="SSF53474">
    <property type="entry name" value="alpha/beta-Hydrolases"/>
    <property type="match status" value="1"/>
</dbReference>
<dbReference type="GO" id="GO:0016787">
    <property type="term" value="F:hydrolase activity"/>
    <property type="evidence" value="ECO:0007669"/>
    <property type="project" value="UniProtKB-KW"/>
</dbReference>
<organism evidence="3 4">
    <name type="scientific">Flavobacterium ginsenosidimutans</name>
    <dbReference type="NCBI Taxonomy" id="687844"/>
    <lineage>
        <taxon>Bacteria</taxon>
        <taxon>Pseudomonadati</taxon>
        <taxon>Bacteroidota</taxon>
        <taxon>Flavobacteriia</taxon>
        <taxon>Flavobacteriales</taxon>
        <taxon>Flavobacteriaceae</taxon>
        <taxon>Flavobacterium</taxon>
    </lineage>
</organism>
<keyword evidence="4" id="KW-1185">Reference proteome</keyword>
<evidence type="ECO:0000313" key="4">
    <source>
        <dbReference type="Proteomes" id="UP001447857"/>
    </source>
</evidence>
<evidence type="ECO:0000313" key="3">
    <source>
        <dbReference type="EMBL" id="WXK48315.1"/>
    </source>
</evidence>
<gene>
    <name evidence="3" type="ORF">V6624_14900</name>
</gene>
<protein>
    <submittedName>
        <fullName evidence="3">Alpha/beta hydrolase</fullName>
    </submittedName>
</protein>
<dbReference type="EMBL" id="CP147988">
    <property type="protein sequence ID" value="WXK48315.1"/>
    <property type="molecule type" value="Genomic_DNA"/>
</dbReference>
<name>A0ABZ2Q1P2_9FLAO</name>